<evidence type="ECO:0000313" key="10">
    <source>
        <dbReference type="RefSeq" id="XP_047739085.1"/>
    </source>
</evidence>
<dbReference type="Pfam" id="PF01697">
    <property type="entry name" value="Glyco_transf_92"/>
    <property type="match status" value="1"/>
</dbReference>
<evidence type="ECO:0000256" key="6">
    <source>
        <dbReference type="ARBA" id="ARBA00022989"/>
    </source>
</evidence>
<evidence type="ECO:0000313" key="9">
    <source>
        <dbReference type="Proteomes" id="UP000694843"/>
    </source>
</evidence>
<dbReference type="GO" id="GO:0016020">
    <property type="term" value="C:membrane"/>
    <property type="evidence" value="ECO:0007669"/>
    <property type="project" value="UniProtKB-SubCell"/>
</dbReference>
<organism evidence="9 10">
    <name type="scientific">Hyalella azteca</name>
    <name type="common">Amphipod</name>
    <dbReference type="NCBI Taxonomy" id="294128"/>
    <lineage>
        <taxon>Eukaryota</taxon>
        <taxon>Metazoa</taxon>
        <taxon>Ecdysozoa</taxon>
        <taxon>Arthropoda</taxon>
        <taxon>Crustacea</taxon>
        <taxon>Multicrustacea</taxon>
        <taxon>Malacostraca</taxon>
        <taxon>Eumalacostraca</taxon>
        <taxon>Peracarida</taxon>
        <taxon>Amphipoda</taxon>
        <taxon>Senticaudata</taxon>
        <taxon>Talitrida</taxon>
        <taxon>Talitroidea</taxon>
        <taxon>Hyalellidae</taxon>
        <taxon>Hyalella</taxon>
    </lineage>
</organism>
<evidence type="ECO:0000256" key="5">
    <source>
        <dbReference type="ARBA" id="ARBA00022692"/>
    </source>
</evidence>
<name>A0A979FSE5_HYAAZ</name>
<comment type="similarity">
    <text evidence="2">Belongs to the glycosyltransferase 92 family.</text>
</comment>
<keyword evidence="5" id="KW-0812">Transmembrane</keyword>
<dbReference type="InterPro" id="IPR008166">
    <property type="entry name" value="Glyco_transf_92"/>
</dbReference>
<dbReference type="AlphaFoldDB" id="A0A979FSE5"/>
<keyword evidence="3" id="KW-0328">Glycosyltransferase</keyword>
<dbReference type="PANTHER" id="PTHR21461">
    <property type="entry name" value="GLYCOSYLTRANSFERASE FAMILY 92 PROTEIN"/>
    <property type="match status" value="1"/>
</dbReference>
<comment type="subcellular location">
    <subcellularLocation>
        <location evidence="1">Membrane</location>
        <topology evidence="1">Single-pass membrane protein</topology>
    </subcellularLocation>
</comment>
<protein>
    <submittedName>
        <fullName evidence="10">Uncharacterized protein LOC108666671</fullName>
    </submittedName>
</protein>
<evidence type="ECO:0000256" key="1">
    <source>
        <dbReference type="ARBA" id="ARBA00004167"/>
    </source>
</evidence>
<proteinExistence type="inferred from homology"/>
<gene>
    <name evidence="10" type="primary">LOC108666671</name>
</gene>
<dbReference type="GO" id="GO:0005737">
    <property type="term" value="C:cytoplasm"/>
    <property type="evidence" value="ECO:0007669"/>
    <property type="project" value="TreeGrafter"/>
</dbReference>
<dbReference type="KEGG" id="hazt:108666671"/>
<dbReference type="GO" id="GO:0016757">
    <property type="term" value="F:glycosyltransferase activity"/>
    <property type="evidence" value="ECO:0007669"/>
    <property type="project" value="UniProtKB-KW"/>
</dbReference>
<evidence type="ECO:0000256" key="4">
    <source>
        <dbReference type="ARBA" id="ARBA00022679"/>
    </source>
</evidence>
<evidence type="ECO:0000256" key="2">
    <source>
        <dbReference type="ARBA" id="ARBA00007647"/>
    </source>
</evidence>
<keyword evidence="7" id="KW-0472">Membrane</keyword>
<dbReference type="GeneID" id="108666671"/>
<dbReference type="OrthoDB" id="6359974at2759"/>
<sequence>MRPHLTSLPRLAPRSLFQALMRRIFYPRTIHSVWGQLLRQILPLLTLGFFLFVVRMITTTGYGVHVQCACGSVIATGEREARYLKQIMEEVDITTNKSAAQSLQEENPSLAVSLLLQAEYAGHRCSGSPGLFSIRHNNLLWQEASLGANTLLIYSAYWDNRGGENMVRILGVSDTPSPSTPWCLLHTQPGRPPVSTRAVATDFLHWQYPQEGYWHPFLISCSSGQVRPSAVSVVGSACSAPTNAIKVNIPAWDLLNHDGGSLNIPSVRNLDENNKFIKHESPLEVIHTSGYDGKYEEKTLINKVMKFENRSFISNKDFKVRKRFGSDAAETQNHIIKLRRNESLSYSELEINSSGSERNNNTFPSNSPHNNENFDEKIKSGWSKNEQNLIGSKLKKKNLALCTKFLFNEQRDDSIRLIEWLEAARAWGVDDVTVYVASAHANVLRVLKHYMQQGLVTILPWTNPGHYPNNPALQRALYDTQRYALFTLENIPYTDCLLRHLYSHRYVAVWDMDEFMLPVSPFSSIPQLLDHAKLKWFRAHSQKCSQHFHVEKDLVDPIIEAKVLDPTQNQNEFEVETIIKFIDQDKEKYFPSECLPPVSYLGRGSYFFDDLLETADNARQGLHMLSHVTRTFRVTLPQVHTKAVHDTSRALGLHAHFALYSNTGVVHRSRDLYNLYPSDEAYLAHYRAKCQGESQLECETKFRPLLVRDERMWLHKTQISRKSSETIRILGLQP</sequence>
<keyword evidence="4" id="KW-0808">Transferase</keyword>
<dbReference type="Proteomes" id="UP000694843">
    <property type="component" value="Unplaced"/>
</dbReference>
<evidence type="ECO:0000256" key="3">
    <source>
        <dbReference type="ARBA" id="ARBA00022676"/>
    </source>
</evidence>
<dbReference type="RefSeq" id="XP_047739085.1">
    <property type="nucleotide sequence ID" value="XM_047883129.1"/>
</dbReference>
<dbReference type="PANTHER" id="PTHR21461:SF69">
    <property type="entry name" value="GLYCOSYLTRANSFERASE FAMILY 92 PROTEIN"/>
    <property type="match status" value="1"/>
</dbReference>
<accession>A0A979FSE5</accession>
<evidence type="ECO:0000256" key="8">
    <source>
        <dbReference type="SAM" id="MobiDB-lite"/>
    </source>
</evidence>
<reference evidence="10" key="1">
    <citation type="submission" date="2025-08" db="UniProtKB">
        <authorList>
            <consortium name="RefSeq"/>
        </authorList>
    </citation>
    <scope>IDENTIFICATION</scope>
    <source>
        <tissue evidence="10">Whole organism</tissue>
    </source>
</reference>
<feature type="compositionally biased region" description="Polar residues" evidence="8">
    <location>
        <begin position="350"/>
        <end position="371"/>
    </location>
</feature>
<evidence type="ECO:0000256" key="7">
    <source>
        <dbReference type="ARBA" id="ARBA00023136"/>
    </source>
</evidence>
<keyword evidence="6" id="KW-1133">Transmembrane helix</keyword>
<feature type="region of interest" description="Disordered" evidence="8">
    <location>
        <begin position="350"/>
        <end position="376"/>
    </location>
</feature>
<keyword evidence="9" id="KW-1185">Reference proteome</keyword>